<reference evidence="4 5" key="1">
    <citation type="journal article" date="2013" name="PLoS Genet.">
        <title>The genome and development-dependent transcriptomes of Pyronema confluens: a window into fungal evolution.</title>
        <authorList>
            <person name="Traeger S."/>
            <person name="Altegoer F."/>
            <person name="Freitag M."/>
            <person name="Gabaldon T."/>
            <person name="Kempken F."/>
            <person name="Kumar A."/>
            <person name="Marcet-Houben M."/>
            <person name="Poggeler S."/>
            <person name="Stajich J.E."/>
            <person name="Nowrousian M."/>
        </authorList>
    </citation>
    <scope>NUCLEOTIDE SEQUENCE [LARGE SCALE GENOMIC DNA]</scope>
    <source>
        <strain evidence="5">CBS 100304</strain>
        <tissue evidence="4">Vegetative mycelium</tissue>
    </source>
</reference>
<protein>
    <submittedName>
        <fullName evidence="4">Similar to Uncharacterized protein MJ1656 acc. no. Q59050</fullName>
    </submittedName>
</protein>
<evidence type="ECO:0000256" key="1">
    <source>
        <dbReference type="ARBA" id="ARBA00010211"/>
    </source>
</evidence>
<evidence type="ECO:0000256" key="2">
    <source>
        <dbReference type="ARBA" id="ARBA00022723"/>
    </source>
</evidence>
<sequence length="288" mass="31080">MSFQRLIRFLSRDGKIYNGDAILPSGTTDLSKTKLARVITGDIFGAHTVTEQVVSVEHLLTPLPQEAVRTVRCLGLNYANHAKESGMPIPKSPVLFYKPPTALAPPNADISIPKVAQSAGLDYEVELIIVIGKPCRDITPAEAPSYILGYSVGNDVSHRPLQLSPGQWSLGKGFDTWAPWGPGIVSSSLIQNPQKLAIKCRVNGELRQNSNTADMIFKVYETISILSQGTTLLPGDIVFTGTPEGVAMGGKKGSEPWLKDGDDVEVELEGVGICRNKVVFENVAKSKL</sequence>
<dbReference type="STRING" id="1076935.U4LDZ1"/>
<dbReference type="OrthoDB" id="411064at2759"/>
<evidence type="ECO:0000313" key="4">
    <source>
        <dbReference type="EMBL" id="CCX30299.1"/>
    </source>
</evidence>
<dbReference type="PANTHER" id="PTHR11820:SF112">
    <property type="entry name" value="FUMARYLACETOACETATE HYDROLASE FAMILY PROTEIN (AFU_ORTHOLOGUE AFUA_1G02370)-RELATED"/>
    <property type="match status" value="1"/>
</dbReference>
<dbReference type="GO" id="GO:0006107">
    <property type="term" value="P:oxaloacetate metabolic process"/>
    <property type="evidence" value="ECO:0007669"/>
    <property type="project" value="UniProtKB-ARBA"/>
</dbReference>
<feature type="domain" description="Fumarylacetoacetase-like C-terminal" evidence="3">
    <location>
        <begin position="71"/>
        <end position="279"/>
    </location>
</feature>
<dbReference type="GO" id="GO:0046872">
    <property type="term" value="F:metal ion binding"/>
    <property type="evidence" value="ECO:0007669"/>
    <property type="project" value="UniProtKB-KW"/>
</dbReference>
<gene>
    <name evidence="4" type="ORF">PCON_08441</name>
</gene>
<dbReference type="Gene3D" id="3.90.850.10">
    <property type="entry name" value="Fumarylacetoacetase-like, C-terminal domain"/>
    <property type="match status" value="1"/>
</dbReference>
<evidence type="ECO:0000313" key="5">
    <source>
        <dbReference type="Proteomes" id="UP000018144"/>
    </source>
</evidence>
<keyword evidence="5" id="KW-1185">Reference proteome</keyword>
<dbReference type="OMA" id="CNKIVAP"/>
<organism evidence="4 5">
    <name type="scientific">Pyronema omphalodes (strain CBS 100304)</name>
    <name type="common">Pyronema confluens</name>
    <dbReference type="NCBI Taxonomy" id="1076935"/>
    <lineage>
        <taxon>Eukaryota</taxon>
        <taxon>Fungi</taxon>
        <taxon>Dikarya</taxon>
        <taxon>Ascomycota</taxon>
        <taxon>Pezizomycotina</taxon>
        <taxon>Pezizomycetes</taxon>
        <taxon>Pezizales</taxon>
        <taxon>Pyronemataceae</taxon>
        <taxon>Pyronema</taxon>
    </lineage>
</organism>
<name>U4LDZ1_PYROM</name>
<keyword evidence="2" id="KW-0479">Metal-binding</keyword>
<dbReference type="InterPro" id="IPR011234">
    <property type="entry name" value="Fumarylacetoacetase-like_C"/>
</dbReference>
<dbReference type="Proteomes" id="UP000018144">
    <property type="component" value="Unassembled WGS sequence"/>
</dbReference>
<dbReference type="eggNOG" id="KOG1535">
    <property type="taxonomic scope" value="Eukaryota"/>
</dbReference>
<dbReference type="GO" id="GO:0050163">
    <property type="term" value="F:oxaloacetate tautomerase activity"/>
    <property type="evidence" value="ECO:0007669"/>
    <property type="project" value="UniProtKB-ARBA"/>
</dbReference>
<proteinExistence type="inferred from homology"/>
<accession>U4LDZ1</accession>
<dbReference type="FunFam" id="3.90.850.10:FF:000002">
    <property type="entry name" value="2-hydroxyhepta-2,4-diene-1,7-dioate isomerase"/>
    <property type="match status" value="1"/>
</dbReference>
<dbReference type="SUPFAM" id="SSF56529">
    <property type="entry name" value="FAH"/>
    <property type="match status" value="1"/>
</dbReference>
<dbReference type="InterPro" id="IPR036663">
    <property type="entry name" value="Fumarylacetoacetase_C_sf"/>
</dbReference>
<evidence type="ECO:0000259" key="3">
    <source>
        <dbReference type="Pfam" id="PF01557"/>
    </source>
</evidence>
<comment type="similarity">
    <text evidence="1">Belongs to the FAH family.</text>
</comment>
<dbReference type="AlphaFoldDB" id="U4LDZ1"/>
<dbReference type="EMBL" id="HF935433">
    <property type="protein sequence ID" value="CCX30299.1"/>
    <property type="molecule type" value="Genomic_DNA"/>
</dbReference>
<dbReference type="Pfam" id="PF01557">
    <property type="entry name" value="FAA_hydrolase"/>
    <property type="match status" value="1"/>
</dbReference>
<dbReference type="PANTHER" id="PTHR11820">
    <property type="entry name" value="ACYLPYRUVASE"/>
    <property type="match status" value="1"/>
</dbReference>